<accession>A0ABD1GGF0</accession>
<name>A0ABD1GGF0_SALDI</name>
<dbReference type="EMBL" id="JBEAFC010000008">
    <property type="protein sequence ID" value="KAL1543190.1"/>
    <property type="molecule type" value="Genomic_DNA"/>
</dbReference>
<comment type="caution">
    <text evidence="2">The sequence shown here is derived from an EMBL/GenBank/DDBJ whole genome shotgun (WGS) entry which is preliminary data.</text>
</comment>
<dbReference type="Proteomes" id="UP001567538">
    <property type="component" value="Unassembled WGS sequence"/>
</dbReference>
<evidence type="ECO:0000256" key="1">
    <source>
        <dbReference type="SAM" id="Phobius"/>
    </source>
</evidence>
<evidence type="ECO:0000313" key="3">
    <source>
        <dbReference type="Proteomes" id="UP001567538"/>
    </source>
</evidence>
<keyword evidence="1" id="KW-0472">Membrane</keyword>
<dbReference type="AlphaFoldDB" id="A0ABD1GGF0"/>
<evidence type="ECO:0000313" key="2">
    <source>
        <dbReference type="EMBL" id="KAL1543190.1"/>
    </source>
</evidence>
<keyword evidence="1" id="KW-1133">Transmembrane helix</keyword>
<feature type="transmembrane region" description="Helical" evidence="1">
    <location>
        <begin position="97"/>
        <end position="115"/>
    </location>
</feature>
<feature type="transmembrane region" description="Helical" evidence="1">
    <location>
        <begin position="12"/>
        <end position="32"/>
    </location>
</feature>
<protein>
    <submittedName>
        <fullName evidence="2">Membrane protein PM19L</fullName>
    </submittedName>
</protein>
<organism evidence="2 3">
    <name type="scientific">Salvia divinorum</name>
    <name type="common">Maria pastora</name>
    <name type="synonym">Diviner's sage</name>
    <dbReference type="NCBI Taxonomy" id="28513"/>
    <lineage>
        <taxon>Eukaryota</taxon>
        <taxon>Viridiplantae</taxon>
        <taxon>Streptophyta</taxon>
        <taxon>Embryophyta</taxon>
        <taxon>Tracheophyta</taxon>
        <taxon>Spermatophyta</taxon>
        <taxon>Magnoliopsida</taxon>
        <taxon>eudicotyledons</taxon>
        <taxon>Gunneridae</taxon>
        <taxon>Pentapetalae</taxon>
        <taxon>asterids</taxon>
        <taxon>lamiids</taxon>
        <taxon>Lamiales</taxon>
        <taxon>Lamiaceae</taxon>
        <taxon>Nepetoideae</taxon>
        <taxon>Mentheae</taxon>
        <taxon>Salviinae</taxon>
        <taxon>Salvia</taxon>
        <taxon>Salvia subgen. Calosphace</taxon>
    </lineage>
</organism>
<feature type="transmembrane region" description="Helical" evidence="1">
    <location>
        <begin position="136"/>
        <end position="156"/>
    </location>
</feature>
<dbReference type="InterPro" id="IPR008390">
    <property type="entry name" value="AWPM-19"/>
</dbReference>
<feature type="transmembrane region" description="Helical" evidence="1">
    <location>
        <begin position="53"/>
        <end position="77"/>
    </location>
</feature>
<reference evidence="2 3" key="1">
    <citation type="submission" date="2024-06" db="EMBL/GenBank/DDBJ databases">
        <title>A chromosome level genome sequence of Diviner's sage (Salvia divinorum).</title>
        <authorList>
            <person name="Ford S.A."/>
            <person name="Ro D.-K."/>
            <person name="Ness R.W."/>
            <person name="Phillips M.A."/>
        </authorList>
    </citation>
    <scope>NUCLEOTIDE SEQUENCE [LARGE SCALE GENOMIC DNA]</scope>
    <source>
        <strain evidence="2">SAF-2024a</strain>
        <tissue evidence="2">Leaf</tissue>
    </source>
</reference>
<dbReference type="PANTHER" id="PTHR33294">
    <property type="entry name" value="AWPM-19-LIKE FAMILY PROTEIN"/>
    <property type="match status" value="1"/>
</dbReference>
<proteinExistence type="predicted"/>
<keyword evidence="3" id="KW-1185">Reference proteome</keyword>
<dbReference type="PANTHER" id="PTHR33294:SF3">
    <property type="entry name" value="AWPM-19-LIKE FAMILY PROTEIN"/>
    <property type="match status" value="1"/>
</dbReference>
<keyword evidence="1" id="KW-0812">Transmembrane</keyword>
<dbReference type="Pfam" id="PF05512">
    <property type="entry name" value="AWPM-19"/>
    <property type="match status" value="1"/>
</dbReference>
<sequence>MASGAGKSAAFILLVLNAFLYFVVVSIAAWAVNHGIERSHEMASVLYPPARIFPIYYPIGNLATGFVVIFSLIAGVVGFTTSIVGINNVLKWNAPNLHAAAASSLASLLLTLLAMGFACKEIDISWTGSNLRTLEILLIILSGTQLFCTTAIHVGVGDVKRDS</sequence>
<gene>
    <name evidence="2" type="ORF">AAHA92_20197</name>
</gene>